<proteinExistence type="predicted"/>
<evidence type="ECO:0000313" key="2">
    <source>
        <dbReference type="EMBL" id="AXK47163.1"/>
    </source>
</evidence>
<dbReference type="Proteomes" id="UP000254236">
    <property type="component" value="Chromosome"/>
</dbReference>
<feature type="transmembrane region" description="Helical" evidence="1">
    <location>
        <begin position="194"/>
        <end position="213"/>
    </location>
</feature>
<evidence type="ECO:0008006" key="6">
    <source>
        <dbReference type="Google" id="ProtNLM"/>
    </source>
</evidence>
<dbReference type="Proteomes" id="UP000282185">
    <property type="component" value="Unassembled WGS sequence"/>
</dbReference>
<keyword evidence="1" id="KW-0812">Transmembrane</keyword>
<sequence>MPGRRRGRVEVDERSKGVLEYISVVTLAVTALLTAWSGFEASKWGGEMSIAFSRASSARIEASRYDTEAEAARNFDLQVFSSYVEAVAIGDENLEGFVRSRFTDHFTEAFEVWIAMDPLEDPDAPEAPFGLEEYSPPGRAEAIEADARADQHFEDALTFNRRGDNYTLLTVLFATVLFFVAISQRQRTQRMSFTLLACGEILFVIGVVCLVAFPKII</sequence>
<evidence type="ECO:0000313" key="5">
    <source>
        <dbReference type="Proteomes" id="UP000282185"/>
    </source>
</evidence>
<evidence type="ECO:0000313" key="4">
    <source>
        <dbReference type="Proteomes" id="UP000254236"/>
    </source>
</evidence>
<dbReference type="AlphaFoldDB" id="A0A345YTB1"/>
<evidence type="ECO:0000256" key="1">
    <source>
        <dbReference type="SAM" id="Phobius"/>
    </source>
</evidence>
<accession>A0A345YTB1</accession>
<protein>
    <recommendedName>
        <fullName evidence="6">DUF4239 domain-containing protein</fullName>
    </recommendedName>
</protein>
<keyword evidence="1" id="KW-1133">Transmembrane helix</keyword>
<reference evidence="2 4" key="1">
    <citation type="submission" date="2018-07" db="EMBL/GenBank/DDBJ databases">
        <title>Brachybacterium saurashtrense DSM 23186 genome sequence.</title>
        <authorList>
            <person name="Guo L."/>
        </authorList>
    </citation>
    <scope>NUCLEOTIDE SEQUENCE [LARGE SCALE GENOMIC DNA]</scope>
    <source>
        <strain evidence="2 4">DSM 23186</strain>
    </source>
</reference>
<organism evidence="3 5">
    <name type="scientific">Brachybacterium saurashtrense</name>
    <dbReference type="NCBI Taxonomy" id="556288"/>
    <lineage>
        <taxon>Bacteria</taxon>
        <taxon>Bacillati</taxon>
        <taxon>Actinomycetota</taxon>
        <taxon>Actinomycetes</taxon>
        <taxon>Micrococcales</taxon>
        <taxon>Dermabacteraceae</taxon>
        <taxon>Brachybacterium</taxon>
    </lineage>
</organism>
<feature type="transmembrane region" description="Helical" evidence="1">
    <location>
        <begin position="166"/>
        <end position="182"/>
    </location>
</feature>
<evidence type="ECO:0000313" key="3">
    <source>
        <dbReference type="EMBL" id="RRR21785.1"/>
    </source>
</evidence>
<gene>
    <name evidence="2" type="ORF">DWV08_04405</name>
    <name evidence="3" type="ORF">DXU92_12980</name>
</gene>
<dbReference type="EMBL" id="QSWH01000006">
    <property type="protein sequence ID" value="RRR21785.1"/>
    <property type="molecule type" value="Genomic_DNA"/>
</dbReference>
<feature type="transmembrane region" description="Helical" evidence="1">
    <location>
        <begin position="21"/>
        <end position="39"/>
    </location>
</feature>
<dbReference type="OrthoDB" id="3078502at2"/>
<keyword evidence="4" id="KW-1185">Reference proteome</keyword>
<dbReference type="KEGG" id="bsau:DWV08_04405"/>
<keyword evidence="1" id="KW-0472">Membrane</keyword>
<name>A0A345YTB1_9MICO</name>
<dbReference type="EMBL" id="CP031356">
    <property type="protein sequence ID" value="AXK47163.1"/>
    <property type="molecule type" value="Genomic_DNA"/>
</dbReference>
<reference evidence="3 5" key="2">
    <citation type="submission" date="2018-08" db="EMBL/GenBank/DDBJ databases">
        <title>Brachybacterium saurashtrense DSM 23186.</title>
        <authorList>
            <person name="Li Y."/>
        </authorList>
    </citation>
    <scope>NUCLEOTIDE SEQUENCE [LARGE SCALE GENOMIC DNA]</scope>
    <source>
        <strain evidence="3 5">DSM 23186</strain>
    </source>
</reference>